<dbReference type="PANTHER" id="PTHR21349:SF0">
    <property type="entry name" value="LARGE RIBOSOMAL SUBUNIT PROTEIN BL21M"/>
    <property type="match status" value="1"/>
</dbReference>
<evidence type="ECO:0000256" key="3">
    <source>
        <dbReference type="SAM" id="MobiDB-lite"/>
    </source>
</evidence>
<keyword evidence="5" id="KW-1185">Reference proteome</keyword>
<dbReference type="STRING" id="321146.A0A139GY76"/>
<evidence type="ECO:0000256" key="1">
    <source>
        <dbReference type="ARBA" id="ARBA00008563"/>
    </source>
</evidence>
<dbReference type="AlphaFoldDB" id="A0A139GY76"/>
<feature type="region of interest" description="Disordered" evidence="3">
    <location>
        <begin position="292"/>
        <end position="327"/>
    </location>
</feature>
<dbReference type="PANTHER" id="PTHR21349">
    <property type="entry name" value="50S RIBOSOMAL PROTEIN L21"/>
    <property type="match status" value="1"/>
</dbReference>
<evidence type="ECO:0000313" key="5">
    <source>
        <dbReference type="Proteomes" id="UP000070133"/>
    </source>
</evidence>
<name>A0A139GY76_9PEZI</name>
<comment type="similarity">
    <text evidence="1">Belongs to the bacterial ribosomal protein bL21 family.</text>
</comment>
<feature type="region of interest" description="Disordered" evidence="3">
    <location>
        <begin position="33"/>
        <end position="66"/>
    </location>
</feature>
<dbReference type="GO" id="GO:0005762">
    <property type="term" value="C:mitochondrial large ribosomal subunit"/>
    <property type="evidence" value="ECO:0007669"/>
    <property type="project" value="TreeGrafter"/>
</dbReference>
<evidence type="ECO:0000256" key="2">
    <source>
        <dbReference type="ARBA" id="ARBA00044129"/>
    </source>
</evidence>
<protein>
    <recommendedName>
        <fullName evidence="2">Large ribosomal subunit protein bL21m</fullName>
    </recommendedName>
</protein>
<sequence>MLSRTIWRTLLESRSQLPPTFLLPWTAKLSTVSHTTDAPSEPPPTTQGSTSSAPIQTLQASRKASNVSKSSPLILSRSVRHLLPVLQAQSPHYITAHIHGFPYLLTEGDTLRLPFLMHGVEPGDVIRLNRAINLGSRDLTLKAPAPGDKIKSPVTSSRHVIDPTTGTMTTHSNVVPEGATAPHFIPHIAKGKHSYIDDRLFVCRAVVMGVESEPLRIKEKTKRRQRHVRKVKSKHRYTILKIKELRLKLVQIQAAFTVTPPSSFGRSSIVRALSRTVLEDIGTFHAVNVSEDHVQDHSRSPKSRLQPLPTTDAHQATPGPATLTNGLRNHASIQSGSLNDVFQSLTPSYPAPTIRKRAQTSQRVSVPSTNDLDNWTLACNIQRELASMRENFSSLQATIDGFNAESSIDINAIREIDGSIKSLEQLYMSIVSSIPVHARPTTKSAAKAHKLFDIAELLEKVLLNLDFASMIRVQQAHSVFRNAFKQSARLQQVTGLRPSSEGPTYSPLANLFFISRGCLVRFQHTSRRGTRPLADDEVFISATFSSVDPFDSRELPTVGPMLQKSLVCQPPLTTMTIRTSCCHDPIQHRSTTARLQSTIKETPQLYVKTGITLGIILEQTKKLRDAHRLCPNADIGQHRDDGTVDVQVYFEAIRKLSPGDPILVERRRAREEYVRSREETACREEEMSAYIEAKQTARDSDLPVPTLQQFRDKVEREAANHTKDSHASW</sequence>
<dbReference type="GO" id="GO:0003735">
    <property type="term" value="F:structural constituent of ribosome"/>
    <property type="evidence" value="ECO:0007669"/>
    <property type="project" value="TreeGrafter"/>
</dbReference>
<gene>
    <name evidence="4" type="ORF">AC578_5108</name>
</gene>
<feature type="region of interest" description="Disordered" evidence="3">
    <location>
        <begin position="144"/>
        <end position="173"/>
    </location>
</feature>
<dbReference type="SUPFAM" id="SSF141091">
    <property type="entry name" value="L21p-like"/>
    <property type="match status" value="2"/>
</dbReference>
<dbReference type="EMBL" id="LFZN01000231">
    <property type="protein sequence ID" value="KXS95153.1"/>
    <property type="molecule type" value="Genomic_DNA"/>
</dbReference>
<accession>A0A139GY76</accession>
<dbReference type="InterPro" id="IPR036164">
    <property type="entry name" value="bL21-like_sf"/>
</dbReference>
<dbReference type="OrthoDB" id="5994at2759"/>
<dbReference type="InterPro" id="IPR028909">
    <property type="entry name" value="bL21-like"/>
</dbReference>
<organism evidence="4 5">
    <name type="scientific">Pseudocercospora eumusae</name>
    <dbReference type="NCBI Taxonomy" id="321146"/>
    <lineage>
        <taxon>Eukaryota</taxon>
        <taxon>Fungi</taxon>
        <taxon>Dikarya</taxon>
        <taxon>Ascomycota</taxon>
        <taxon>Pezizomycotina</taxon>
        <taxon>Dothideomycetes</taxon>
        <taxon>Dothideomycetidae</taxon>
        <taxon>Mycosphaerellales</taxon>
        <taxon>Mycosphaerellaceae</taxon>
        <taxon>Pseudocercospora</taxon>
    </lineage>
</organism>
<proteinExistence type="inferred from homology"/>
<feature type="compositionally biased region" description="Polar residues" evidence="3">
    <location>
        <begin position="46"/>
        <end position="66"/>
    </location>
</feature>
<dbReference type="Proteomes" id="UP000070133">
    <property type="component" value="Unassembled WGS sequence"/>
</dbReference>
<reference evidence="4 5" key="1">
    <citation type="submission" date="2015-07" db="EMBL/GenBank/DDBJ databases">
        <title>Comparative genomics of the Sigatoka disease complex on banana suggests a link between parallel evolutionary changes in Pseudocercospora fijiensis and Pseudocercospora eumusae and increased virulence on the banana host.</title>
        <authorList>
            <person name="Chang T.-C."/>
            <person name="Salvucci A."/>
            <person name="Crous P.W."/>
            <person name="Stergiopoulos I."/>
        </authorList>
    </citation>
    <scope>NUCLEOTIDE SEQUENCE [LARGE SCALE GENOMIC DNA]</scope>
    <source>
        <strain evidence="4 5">CBS 114824</strain>
    </source>
</reference>
<feature type="compositionally biased region" description="Polar residues" evidence="3">
    <location>
        <begin position="153"/>
        <end position="173"/>
    </location>
</feature>
<comment type="caution">
    <text evidence="4">The sequence shown here is derived from an EMBL/GenBank/DDBJ whole genome shotgun (WGS) entry which is preliminary data.</text>
</comment>
<evidence type="ECO:0000313" key="4">
    <source>
        <dbReference type="EMBL" id="KXS95153.1"/>
    </source>
</evidence>